<evidence type="ECO:0000256" key="2">
    <source>
        <dbReference type="ARBA" id="ARBA00006783"/>
    </source>
</evidence>
<protein>
    <recommendedName>
        <fullName evidence="8">HTH myb-type domain-containing protein</fullName>
    </recommendedName>
</protein>
<accession>A0AAN9LPQ4</accession>
<organism evidence="9 10">
    <name type="scientific">Canavalia gladiata</name>
    <name type="common">Sword bean</name>
    <name type="synonym">Dolichos gladiatus</name>
    <dbReference type="NCBI Taxonomy" id="3824"/>
    <lineage>
        <taxon>Eukaryota</taxon>
        <taxon>Viridiplantae</taxon>
        <taxon>Streptophyta</taxon>
        <taxon>Embryophyta</taxon>
        <taxon>Tracheophyta</taxon>
        <taxon>Spermatophyta</taxon>
        <taxon>Magnoliopsida</taxon>
        <taxon>eudicotyledons</taxon>
        <taxon>Gunneridae</taxon>
        <taxon>Pentapetalae</taxon>
        <taxon>rosids</taxon>
        <taxon>fabids</taxon>
        <taxon>Fabales</taxon>
        <taxon>Fabaceae</taxon>
        <taxon>Papilionoideae</taxon>
        <taxon>50 kb inversion clade</taxon>
        <taxon>NPAAA clade</taxon>
        <taxon>indigoferoid/millettioid clade</taxon>
        <taxon>Phaseoleae</taxon>
        <taxon>Canavalia</taxon>
    </lineage>
</organism>
<dbReference type="GO" id="GO:0003677">
    <property type="term" value="F:DNA binding"/>
    <property type="evidence" value="ECO:0007669"/>
    <property type="project" value="InterPro"/>
</dbReference>
<dbReference type="InterPro" id="IPR017930">
    <property type="entry name" value="Myb_dom"/>
</dbReference>
<dbReference type="InterPro" id="IPR001005">
    <property type="entry name" value="SANT/Myb"/>
</dbReference>
<dbReference type="SUPFAM" id="SSF46689">
    <property type="entry name" value="Homeodomain-like"/>
    <property type="match status" value="1"/>
</dbReference>
<dbReference type="NCBIfam" id="TIGR01557">
    <property type="entry name" value="myb_SHAQKYF"/>
    <property type="match status" value="1"/>
</dbReference>
<evidence type="ECO:0000256" key="7">
    <source>
        <dbReference type="SAM" id="MobiDB-lite"/>
    </source>
</evidence>
<name>A0AAN9LPQ4_CANGL</name>
<dbReference type="InterPro" id="IPR006447">
    <property type="entry name" value="Myb_dom_plants"/>
</dbReference>
<evidence type="ECO:0000259" key="8">
    <source>
        <dbReference type="PROSITE" id="PS51294"/>
    </source>
</evidence>
<dbReference type="PANTHER" id="PTHR31499:SF79">
    <property type="entry name" value="HTH MYB-TYPE DOMAIN-CONTAINING PROTEIN"/>
    <property type="match status" value="1"/>
</dbReference>
<dbReference type="InterPro" id="IPR025756">
    <property type="entry name" value="Myb_CC_LHEQLE"/>
</dbReference>
<dbReference type="GO" id="GO:0003700">
    <property type="term" value="F:DNA-binding transcription factor activity"/>
    <property type="evidence" value="ECO:0007669"/>
    <property type="project" value="InterPro"/>
</dbReference>
<dbReference type="InterPro" id="IPR046955">
    <property type="entry name" value="PHR1-like"/>
</dbReference>
<evidence type="ECO:0000256" key="5">
    <source>
        <dbReference type="ARBA" id="ARBA00023163"/>
    </source>
</evidence>
<keyword evidence="5" id="KW-0804">Transcription</keyword>
<keyword evidence="4" id="KW-0175">Coiled coil</keyword>
<evidence type="ECO:0000313" key="9">
    <source>
        <dbReference type="EMBL" id="KAK7339884.1"/>
    </source>
</evidence>
<dbReference type="PROSITE" id="PS51294">
    <property type="entry name" value="HTH_MYB"/>
    <property type="match status" value="1"/>
</dbReference>
<comment type="subcellular location">
    <subcellularLocation>
        <location evidence="1">Nucleus</location>
    </subcellularLocation>
</comment>
<dbReference type="GO" id="GO:0005634">
    <property type="term" value="C:nucleus"/>
    <property type="evidence" value="ECO:0007669"/>
    <property type="project" value="UniProtKB-SubCell"/>
</dbReference>
<dbReference type="Gene3D" id="1.10.10.60">
    <property type="entry name" value="Homeodomain-like"/>
    <property type="match status" value="1"/>
</dbReference>
<dbReference type="FunFam" id="1.10.10.60:FF:000007">
    <property type="entry name" value="Two-component response regulator"/>
    <property type="match status" value="1"/>
</dbReference>
<keyword evidence="3" id="KW-0805">Transcription regulation</keyword>
<gene>
    <name evidence="9" type="ORF">VNO77_20570</name>
</gene>
<evidence type="ECO:0000313" key="10">
    <source>
        <dbReference type="Proteomes" id="UP001367508"/>
    </source>
</evidence>
<comment type="similarity">
    <text evidence="2">Belongs to the MYB-CC family.</text>
</comment>
<dbReference type="Proteomes" id="UP001367508">
    <property type="component" value="Unassembled WGS sequence"/>
</dbReference>
<dbReference type="InterPro" id="IPR009057">
    <property type="entry name" value="Homeodomain-like_sf"/>
</dbReference>
<dbReference type="Pfam" id="PF14379">
    <property type="entry name" value="Myb_CC_LHEQLE"/>
    <property type="match status" value="1"/>
</dbReference>
<evidence type="ECO:0000256" key="6">
    <source>
        <dbReference type="ARBA" id="ARBA00023242"/>
    </source>
</evidence>
<keyword evidence="10" id="KW-1185">Reference proteome</keyword>
<dbReference type="PANTHER" id="PTHR31499">
    <property type="entry name" value="MYB FAMILY TRANSCRIPTION FACTOR PHL11"/>
    <property type="match status" value="1"/>
</dbReference>
<evidence type="ECO:0000256" key="4">
    <source>
        <dbReference type="ARBA" id="ARBA00023054"/>
    </source>
</evidence>
<proteinExistence type="inferred from homology"/>
<sequence>MGLSRLDDGSTTGKERLRWTQDLHERFVEAVNRLGGPDRATPKGILKGMKAMGVSEINIYHVKSHLQKYRISKLIPESPTRGKNEKRSMSDILPNFSSISALQLKEVLQMQIEVQKRLSDKTEVQRCLKLKIEAQGKYLERIGQSSHRKIIIGKACKNFASTNSPLPPLYEESESLEPQAEKEHRPHKKQRITEENIFPKTFEIASSTTPEFYNQTWNLSWSQLAEACQSPLVPSFLL</sequence>
<comment type="caution">
    <text evidence="9">The sequence shown here is derived from an EMBL/GenBank/DDBJ whole genome shotgun (WGS) entry which is preliminary data.</text>
</comment>
<evidence type="ECO:0000256" key="1">
    <source>
        <dbReference type="ARBA" id="ARBA00004123"/>
    </source>
</evidence>
<feature type="domain" description="HTH myb-type" evidence="8">
    <location>
        <begin position="16"/>
        <end position="74"/>
    </location>
</feature>
<keyword evidence="6" id="KW-0539">Nucleus</keyword>
<dbReference type="AlphaFoldDB" id="A0AAN9LPQ4"/>
<dbReference type="EMBL" id="JAYMYQ010000004">
    <property type="protein sequence ID" value="KAK7339884.1"/>
    <property type="molecule type" value="Genomic_DNA"/>
</dbReference>
<feature type="region of interest" description="Disordered" evidence="7">
    <location>
        <begin position="167"/>
        <end position="191"/>
    </location>
</feature>
<reference evidence="9 10" key="1">
    <citation type="submission" date="2024-01" db="EMBL/GenBank/DDBJ databases">
        <title>The genomes of 5 underutilized Papilionoideae crops provide insights into root nodulation and disease resistanc.</title>
        <authorList>
            <person name="Jiang F."/>
        </authorList>
    </citation>
    <scope>NUCLEOTIDE SEQUENCE [LARGE SCALE GENOMIC DNA]</scope>
    <source>
        <strain evidence="9">LVBAO_FW01</strain>
        <tissue evidence="9">Leaves</tissue>
    </source>
</reference>
<evidence type="ECO:0000256" key="3">
    <source>
        <dbReference type="ARBA" id="ARBA00023015"/>
    </source>
</evidence>
<dbReference type="Pfam" id="PF00249">
    <property type="entry name" value="Myb_DNA-binding"/>
    <property type="match status" value="1"/>
</dbReference>